<feature type="compositionally biased region" description="Polar residues" evidence="1">
    <location>
        <begin position="1"/>
        <end position="10"/>
    </location>
</feature>
<evidence type="ECO:0000313" key="2">
    <source>
        <dbReference type="EMBL" id="CAD5230475.1"/>
    </source>
</evidence>
<dbReference type="Proteomes" id="UP000783686">
    <property type="component" value="Unassembled WGS sequence"/>
</dbReference>
<protein>
    <submittedName>
        <fullName evidence="2">Uncharacterized protein</fullName>
    </submittedName>
</protein>
<gene>
    <name evidence="2" type="ORF">BOKJ2_LOCUS14154</name>
</gene>
<feature type="region of interest" description="Disordered" evidence="1">
    <location>
        <begin position="1"/>
        <end position="77"/>
    </location>
</feature>
<proteinExistence type="predicted"/>
<feature type="compositionally biased region" description="Polar residues" evidence="1">
    <location>
        <begin position="48"/>
        <end position="57"/>
    </location>
</feature>
<reference evidence="2" key="1">
    <citation type="submission" date="2020-09" db="EMBL/GenBank/DDBJ databases">
        <authorList>
            <person name="Kikuchi T."/>
        </authorList>
    </citation>
    <scope>NUCLEOTIDE SEQUENCE</scope>
    <source>
        <strain evidence="2">SH1</strain>
    </source>
</reference>
<organism evidence="2 3">
    <name type="scientific">Bursaphelenchus okinawaensis</name>
    <dbReference type="NCBI Taxonomy" id="465554"/>
    <lineage>
        <taxon>Eukaryota</taxon>
        <taxon>Metazoa</taxon>
        <taxon>Ecdysozoa</taxon>
        <taxon>Nematoda</taxon>
        <taxon>Chromadorea</taxon>
        <taxon>Rhabditida</taxon>
        <taxon>Tylenchina</taxon>
        <taxon>Tylenchomorpha</taxon>
        <taxon>Aphelenchoidea</taxon>
        <taxon>Aphelenchoididae</taxon>
        <taxon>Bursaphelenchus</taxon>
    </lineage>
</organism>
<keyword evidence="3" id="KW-1185">Reference proteome</keyword>
<sequence length="147" mass="16420">MGCSLSSPNKPKTVRETAGGGQEDDSTENEESLKQDNVSNVKVEEELSTASSISLSNVPADVELDTESSEDDEPDFLDTIDISNANRIDIELHGNSTEMEMTVFQKGTNEMIFELGDEYDVIIDRLTQCLKKKRIFNLNVYLYNQCV</sequence>
<feature type="compositionally biased region" description="Acidic residues" evidence="1">
    <location>
        <begin position="62"/>
        <end position="77"/>
    </location>
</feature>
<evidence type="ECO:0000256" key="1">
    <source>
        <dbReference type="SAM" id="MobiDB-lite"/>
    </source>
</evidence>
<name>A0A811LLH1_9BILA</name>
<evidence type="ECO:0000313" key="3">
    <source>
        <dbReference type="Proteomes" id="UP000614601"/>
    </source>
</evidence>
<accession>A0A811LLH1</accession>
<dbReference type="Proteomes" id="UP000614601">
    <property type="component" value="Unassembled WGS sequence"/>
</dbReference>
<comment type="caution">
    <text evidence="2">The sequence shown here is derived from an EMBL/GenBank/DDBJ whole genome shotgun (WGS) entry which is preliminary data.</text>
</comment>
<dbReference type="EMBL" id="CAJFDH010000006">
    <property type="protein sequence ID" value="CAD5230475.1"/>
    <property type="molecule type" value="Genomic_DNA"/>
</dbReference>
<dbReference type="EMBL" id="CAJFCW020000006">
    <property type="protein sequence ID" value="CAG9127773.1"/>
    <property type="molecule type" value="Genomic_DNA"/>
</dbReference>
<dbReference type="AlphaFoldDB" id="A0A811LLH1"/>